<reference evidence="1" key="1">
    <citation type="journal article" date="2022" name="Microorganisms">
        <title>Two New Species of Filamentous Sulfur Bacteria of the Genus Thiothrix, Thiothrix winogradskyi sp. nov. and 'Candidatus Thiothrix sulfatifontis' sp. nov.</title>
        <authorList>
            <person name="Ravin N.V."/>
            <person name="Rossetti S."/>
            <person name="Beletsky A.V."/>
            <person name="Kadnikov V.V."/>
            <person name="Rudenko T.S."/>
            <person name="Smolyakov D.D."/>
            <person name="Moskvitina M.I."/>
            <person name="Gureeva M.V."/>
            <person name="Mardanov A.V."/>
            <person name="Grabovich M.Y."/>
        </authorList>
    </citation>
    <scope>NUCLEOTIDE SEQUENCE</scope>
    <source>
        <strain evidence="1">CT3</strain>
    </source>
</reference>
<protein>
    <submittedName>
        <fullName evidence="1">Uncharacterized protein</fullName>
    </submittedName>
</protein>
<accession>A0ABY3STR8</accession>
<dbReference type="Proteomes" id="UP001054801">
    <property type="component" value="Chromosome"/>
</dbReference>
<gene>
    <name evidence="1" type="ORF">L2Y54_13075</name>
</gene>
<evidence type="ECO:0000313" key="1">
    <source>
        <dbReference type="EMBL" id="UJS22873.1"/>
    </source>
</evidence>
<name>A0ABY3STR8_9GAMM</name>
<organism evidence="1 2">
    <name type="scientific">Thiothrix winogradskyi</name>
    <dbReference type="NCBI Taxonomy" id="96472"/>
    <lineage>
        <taxon>Bacteria</taxon>
        <taxon>Pseudomonadati</taxon>
        <taxon>Pseudomonadota</taxon>
        <taxon>Gammaproteobacteria</taxon>
        <taxon>Thiotrichales</taxon>
        <taxon>Thiotrichaceae</taxon>
        <taxon>Thiothrix</taxon>
    </lineage>
</organism>
<proteinExistence type="predicted"/>
<evidence type="ECO:0000313" key="2">
    <source>
        <dbReference type="Proteomes" id="UP001054801"/>
    </source>
</evidence>
<sequence>MTMNMQYYNAVVEMEKAGVDAEFLQGWQGGYLLNPMREEQRLTEAYEAGYAAGQEKDMEAYKEWLAA</sequence>
<dbReference type="EMBL" id="CP091244">
    <property type="protein sequence ID" value="UJS22873.1"/>
    <property type="molecule type" value="Genomic_DNA"/>
</dbReference>
<keyword evidence="2" id="KW-1185">Reference proteome</keyword>